<evidence type="ECO:0000256" key="5">
    <source>
        <dbReference type="SAM" id="MobiDB-lite"/>
    </source>
</evidence>
<dbReference type="SUPFAM" id="SSF56112">
    <property type="entry name" value="Protein kinase-like (PK-like)"/>
    <property type="match status" value="1"/>
</dbReference>
<dbReference type="GO" id="GO:0005829">
    <property type="term" value="C:cytosol"/>
    <property type="evidence" value="ECO:0007669"/>
    <property type="project" value="TreeGrafter"/>
</dbReference>
<keyword evidence="2" id="KW-0547">Nucleotide-binding</keyword>
<evidence type="ECO:0000256" key="3">
    <source>
        <dbReference type="ARBA" id="ARBA00022777"/>
    </source>
</evidence>
<dbReference type="PANTHER" id="PTHR43289">
    <property type="entry name" value="MITOGEN-ACTIVATED PROTEIN KINASE KINASE KINASE 20-RELATED"/>
    <property type="match status" value="1"/>
</dbReference>
<protein>
    <recommendedName>
        <fullName evidence="8">Protein kinase domain-containing protein</fullName>
    </recommendedName>
</protein>
<dbReference type="GO" id="GO:0004674">
    <property type="term" value="F:protein serine/threonine kinase activity"/>
    <property type="evidence" value="ECO:0007669"/>
    <property type="project" value="TreeGrafter"/>
</dbReference>
<dbReference type="GO" id="GO:0043123">
    <property type="term" value="P:positive regulation of canonical NF-kappaB signal transduction"/>
    <property type="evidence" value="ECO:0007669"/>
    <property type="project" value="TreeGrafter"/>
</dbReference>
<dbReference type="PANTHER" id="PTHR43289:SF13">
    <property type="entry name" value="MITOGEN-ACTIVATED PROTEIN KINASE KINASE KINASE 20-RELATED"/>
    <property type="match status" value="1"/>
</dbReference>
<evidence type="ECO:0000313" key="6">
    <source>
        <dbReference type="EMBL" id="ETE60941.1"/>
    </source>
</evidence>
<dbReference type="Gene3D" id="3.30.200.20">
    <property type="entry name" value="Phosphorylase Kinase, domain 1"/>
    <property type="match status" value="1"/>
</dbReference>
<dbReference type="InterPro" id="IPR011009">
    <property type="entry name" value="Kinase-like_dom_sf"/>
</dbReference>
<dbReference type="GO" id="GO:0030071">
    <property type="term" value="P:regulation of mitotic metaphase/anaphase transition"/>
    <property type="evidence" value="ECO:0007669"/>
    <property type="project" value="TreeGrafter"/>
</dbReference>
<keyword evidence="3" id="KW-0418">Kinase</keyword>
<dbReference type="OrthoDB" id="8693905at2759"/>
<feature type="non-terminal residue" evidence="6">
    <location>
        <position position="1"/>
    </location>
</feature>
<dbReference type="GO" id="GO:0005524">
    <property type="term" value="F:ATP binding"/>
    <property type="evidence" value="ECO:0007669"/>
    <property type="project" value="UniProtKB-KW"/>
</dbReference>
<keyword evidence="4" id="KW-0067">ATP-binding</keyword>
<organism evidence="6 7">
    <name type="scientific">Ophiophagus hannah</name>
    <name type="common">King cobra</name>
    <name type="synonym">Naja hannah</name>
    <dbReference type="NCBI Taxonomy" id="8665"/>
    <lineage>
        <taxon>Eukaryota</taxon>
        <taxon>Metazoa</taxon>
        <taxon>Chordata</taxon>
        <taxon>Craniata</taxon>
        <taxon>Vertebrata</taxon>
        <taxon>Euteleostomi</taxon>
        <taxon>Lepidosauria</taxon>
        <taxon>Squamata</taxon>
        <taxon>Bifurcata</taxon>
        <taxon>Unidentata</taxon>
        <taxon>Episquamata</taxon>
        <taxon>Toxicofera</taxon>
        <taxon>Serpentes</taxon>
        <taxon>Colubroidea</taxon>
        <taxon>Elapidae</taxon>
        <taxon>Elapinae</taxon>
        <taxon>Ophiophagus</taxon>
    </lineage>
</organism>
<name>V8NG52_OPHHA</name>
<feature type="region of interest" description="Disordered" evidence="5">
    <location>
        <begin position="21"/>
        <end position="50"/>
    </location>
</feature>
<dbReference type="AlphaFoldDB" id="V8NG52"/>
<evidence type="ECO:0000256" key="4">
    <source>
        <dbReference type="ARBA" id="ARBA00022840"/>
    </source>
</evidence>
<evidence type="ECO:0000313" key="7">
    <source>
        <dbReference type="Proteomes" id="UP000018936"/>
    </source>
</evidence>
<dbReference type="Gene3D" id="1.10.510.10">
    <property type="entry name" value="Transferase(Phosphotransferase) domain 1"/>
    <property type="match status" value="1"/>
</dbReference>
<evidence type="ECO:0008006" key="8">
    <source>
        <dbReference type="Google" id="ProtNLM"/>
    </source>
</evidence>
<sequence length="89" mass="9707">MPTSGGWAGWQLGARNEGLSRGMEGASLRRRLDGVDSNPSKAGKRPSKQLNHPNIIKYLDSFIEDNELNIVLELADAGDLSQMIKVRSA</sequence>
<evidence type="ECO:0000256" key="1">
    <source>
        <dbReference type="ARBA" id="ARBA00022679"/>
    </source>
</evidence>
<accession>V8NG52</accession>
<keyword evidence="7" id="KW-1185">Reference proteome</keyword>
<evidence type="ECO:0000256" key="2">
    <source>
        <dbReference type="ARBA" id="ARBA00022741"/>
    </source>
</evidence>
<dbReference type="GO" id="GO:0007059">
    <property type="term" value="P:chromosome segregation"/>
    <property type="evidence" value="ECO:0007669"/>
    <property type="project" value="TreeGrafter"/>
</dbReference>
<dbReference type="FunFam" id="3.30.200.20:FF:000204">
    <property type="entry name" value="Serine/threonine-protein kinase Nek7"/>
    <property type="match status" value="1"/>
</dbReference>
<dbReference type="Proteomes" id="UP000018936">
    <property type="component" value="Unassembled WGS sequence"/>
</dbReference>
<dbReference type="EMBL" id="AZIM01004276">
    <property type="protein sequence ID" value="ETE60941.1"/>
    <property type="molecule type" value="Genomic_DNA"/>
</dbReference>
<comment type="caution">
    <text evidence="6">The sequence shown here is derived from an EMBL/GenBank/DDBJ whole genome shotgun (WGS) entry which is preliminary data.</text>
</comment>
<keyword evidence="1" id="KW-0808">Transferase</keyword>
<proteinExistence type="predicted"/>
<gene>
    <name evidence="6" type="ORF">L345_13311</name>
</gene>
<reference evidence="6 7" key="1">
    <citation type="journal article" date="2013" name="Proc. Natl. Acad. Sci. U.S.A.">
        <title>The king cobra genome reveals dynamic gene evolution and adaptation in the snake venom system.</title>
        <authorList>
            <person name="Vonk F.J."/>
            <person name="Casewell N.R."/>
            <person name="Henkel C.V."/>
            <person name="Heimberg A.M."/>
            <person name="Jansen H.J."/>
            <person name="McCleary R.J."/>
            <person name="Kerkkamp H.M."/>
            <person name="Vos R.A."/>
            <person name="Guerreiro I."/>
            <person name="Calvete J.J."/>
            <person name="Wuster W."/>
            <person name="Woods A.E."/>
            <person name="Logan J.M."/>
            <person name="Harrison R.A."/>
            <person name="Castoe T.A."/>
            <person name="de Koning A.P."/>
            <person name="Pollock D.D."/>
            <person name="Yandell M."/>
            <person name="Calderon D."/>
            <person name="Renjifo C."/>
            <person name="Currier R.B."/>
            <person name="Salgado D."/>
            <person name="Pla D."/>
            <person name="Sanz L."/>
            <person name="Hyder A.S."/>
            <person name="Ribeiro J.M."/>
            <person name="Arntzen J.W."/>
            <person name="van den Thillart G.E."/>
            <person name="Boetzer M."/>
            <person name="Pirovano W."/>
            <person name="Dirks R.P."/>
            <person name="Spaink H.P."/>
            <person name="Duboule D."/>
            <person name="McGlinn E."/>
            <person name="Kini R.M."/>
            <person name="Richardson M.K."/>
        </authorList>
    </citation>
    <scope>NUCLEOTIDE SEQUENCE</scope>
    <source>
        <tissue evidence="6">Blood</tissue>
    </source>
</reference>